<sequence>MRIIGRLAVAAAAALTLCATTSGATPAAADTKVPRATSDTKVPRATSDTKVPRAASGTFNVLTYNVAGLPEGLSSGHPAKNTPLISPRLGAYDIVGVQEDFNYHAALYAGDDHPYRTPTSGGAGFGDGLNTLSDLPYDDFERVKWKRCNGTDCLTPKGFTLARVRPAEGAYLDLYNVHTNAGTTDADLAARRANITQLSDYITANSAGNAVLVMGDTNTRYTRAADNIRDLATRNGLTDAWVDLVRGGSAPPAGSDALVCDPENVTDTCEVVDKVLYRSGPLLSLAATRYHNEHTSFLDADGKPLSDHYPHTVDLSWHTSGALRASDQFGGPHGTAFNDADDLSAAPPAPRTLTLRGGSRLDAVSLAMDGGATLAHGGTGGTPVSLTLGPAEHLTSVTLTRGRKDGRTRVFSAAFTTDTGRTLTAGSPTSDAATYTAPAGRRIVGFTGRAGDEIDKLGVLFAPR</sequence>
<dbReference type="SUPFAM" id="SSF56219">
    <property type="entry name" value="DNase I-like"/>
    <property type="match status" value="1"/>
</dbReference>
<dbReference type="SMART" id="SM00915">
    <property type="entry name" value="Jacalin"/>
    <property type="match status" value="1"/>
</dbReference>
<protein>
    <submittedName>
        <fullName evidence="4">Metal-dependent hydrolase, endonuclease/exonuclease/phosphatase family</fullName>
    </submittedName>
</protein>
<evidence type="ECO:0000259" key="3">
    <source>
        <dbReference type="PROSITE" id="PS51752"/>
    </source>
</evidence>
<gene>
    <name evidence="4" type="ORF">SAMN04490356_1886</name>
</gene>
<evidence type="ECO:0000313" key="4">
    <source>
        <dbReference type="EMBL" id="SEB84161.1"/>
    </source>
</evidence>
<proteinExistence type="predicted"/>
<dbReference type="GO" id="GO:0004767">
    <property type="term" value="F:sphingomyelin phosphodiesterase activity"/>
    <property type="evidence" value="ECO:0007669"/>
    <property type="project" value="InterPro"/>
</dbReference>
<dbReference type="InterPro" id="IPR038772">
    <property type="entry name" value="Sph/SMPD2-like"/>
</dbReference>
<name>A0A1H4MM66_STRMJ</name>
<evidence type="ECO:0000256" key="1">
    <source>
        <dbReference type="SAM" id="MobiDB-lite"/>
    </source>
</evidence>
<evidence type="ECO:0000256" key="2">
    <source>
        <dbReference type="SAM" id="SignalP"/>
    </source>
</evidence>
<dbReference type="GO" id="GO:0046856">
    <property type="term" value="P:phosphatidylinositol dephosphorylation"/>
    <property type="evidence" value="ECO:0007669"/>
    <property type="project" value="InterPro"/>
</dbReference>
<dbReference type="AlphaFoldDB" id="A0A1H4MM66"/>
<dbReference type="RefSeq" id="WP_093461519.1">
    <property type="nucleotide sequence ID" value="NZ_FNST01000002.1"/>
</dbReference>
<dbReference type="PANTHER" id="PTHR16320:SF1">
    <property type="entry name" value="SPHINGOMYELINASE DDB_G0288017"/>
    <property type="match status" value="1"/>
</dbReference>
<keyword evidence="4" id="KW-0269">Exonuclease</keyword>
<evidence type="ECO:0000313" key="5">
    <source>
        <dbReference type="Proteomes" id="UP000198609"/>
    </source>
</evidence>
<feature type="domain" description="Jacalin-type lectin" evidence="3">
    <location>
        <begin position="323"/>
        <end position="463"/>
    </location>
</feature>
<dbReference type="GO" id="GO:0004519">
    <property type="term" value="F:endonuclease activity"/>
    <property type="evidence" value="ECO:0007669"/>
    <property type="project" value="UniProtKB-KW"/>
</dbReference>
<feature type="signal peptide" evidence="2">
    <location>
        <begin position="1"/>
        <end position="24"/>
    </location>
</feature>
<accession>A0A1H4MM66</accession>
<keyword evidence="4" id="KW-0378">Hydrolase</keyword>
<dbReference type="InterPro" id="IPR001229">
    <property type="entry name" value="Jacalin-like_lectin_dom"/>
</dbReference>
<dbReference type="GO" id="GO:0004527">
    <property type="term" value="F:exonuclease activity"/>
    <property type="evidence" value="ECO:0007669"/>
    <property type="project" value="UniProtKB-KW"/>
</dbReference>
<keyword evidence="4" id="KW-0255">Endonuclease</keyword>
<feature type="region of interest" description="Disordered" evidence="1">
    <location>
        <begin position="26"/>
        <end position="50"/>
    </location>
</feature>
<dbReference type="GO" id="GO:0005737">
    <property type="term" value="C:cytoplasm"/>
    <property type="evidence" value="ECO:0007669"/>
    <property type="project" value="TreeGrafter"/>
</dbReference>
<keyword evidence="2" id="KW-0732">Signal</keyword>
<dbReference type="Proteomes" id="UP000198609">
    <property type="component" value="Unassembled WGS sequence"/>
</dbReference>
<keyword evidence="4" id="KW-0540">Nuclease</keyword>
<dbReference type="PANTHER" id="PTHR16320">
    <property type="entry name" value="SPHINGOMYELINASE FAMILY MEMBER"/>
    <property type="match status" value="1"/>
</dbReference>
<dbReference type="CDD" id="cd09615">
    <property type="entry name" value="Jacalin_EEP"/>
    <property type="match status" value="1"/>
</dbReference>
<dbReference type="Gene3D" id="2.100.10.30">
    <property type="entry name" value="Jacalin-like lectin domain"/>
    <property type="match status" value="1"/>
</dbReference>
<dbReference type="InterPro" id="IPR036691">
    <property type="entry name" value="Endo/exonu/phosph_ase_sf"/>
</dbReference>
<dbReference type="EMBL" id="FNST01000002">
    <property type="protein sequence ID" value="SEB84161.1"/>
    <property type="molecule type" value="Genomic_DNA"/>
</dbReference>
<dbReference type="PROSITE" id="PS51752">
    <property type="entry name" value="JACALIN_LECTIN"/>
    <property type="match status" value="1"/>
</dbReference>
<organism evidence="4 5">
    <name type="scientific">Streptomyces melanosporofaciens</name>
    <dbReference type="NCBI Taxonomy" id="67327"/>
    <lineage>
        <taxon>Bacteria</taxon>
        <taxon>Bacillati</taxon>
        <taxon>Actinomycetota</taxon>
        <taxon>Actinomycetes</taxon>
        <taxon>Kitasatosporales</taxon>
        <taxon>Streptomycetaceae</taxon>
        <taxon>Streptomyces</taxon>
        <taxon>Streptomyces violaceusniger group</taxon>
    </lineage>
</organism>
<keyword evidence="5" id="KW-1185">Reference proteome</keyword>
<dbReference type="Gene3D" id="3.60.10.10">
    <property type="entry name" value="Endonuclease/exonuclease/phosphatase"/>
    <property type="match status" value="1"/>
</dbReference>
<dbReference type="GO" id="GO:0016791">
    <property type="term" value="F:phosphatase activity"/>
    <property type="evidence" value="ECO:0007669"/>
    <property type="project" value="InterPro"/>
</dbReference>
<dbReference type="SUPFAM" id="SSF51101">
    <property type="entry name" value="Mannose-binding lectins"/>
    <property type="match status" value="1"/>
</dbReference>
<dbReference type="InterPro" id="IPR000300">
    <property type="entry name" value="IPPc"/>
</dbReference>
<dbReference type="InterPro" id="IPR036404">
    <property type="entry name" value="Jacalin-like_lectin_dom_sf"/>
</dbReference>
<dbReference type="Pfam" id="PF01419">
    <property type="entry name" value="Jacalin"/>
    <property type="match status" value="1"/>
</dbReference>
<dbReference type="Pfam" id="PF22669">
    <property type="entry name" value="Exo_endo_phos2"/>
    <property type="match status" value="1"/>
</dbReference>
<reference evidence="5" key="1">
    <citation type="submission" date="2016-10" db="EMBL/GenBank/DDBJ databases">
        <authorList>
            <person name="Varghese N."/>
            <person name="Submissions S."/>
        </authorList>
    </citation>
    <scope>NUCLEOTIDE SEQUENCE [LARGE SCALE GENOMIC DNA]</scope>
    <source>
        <strain evidence="5">DSM 40318</strain>
    </source>
</reference>
<feature type="chain" id="PRO_5038683467" evidence="2">
    <location>
        <begin position="25"/>
        <end position="464"/>
    </location>
</feature>